<feature type="non-terminal residue" evidence="1">
    <location>
        <position position="1"/>
    </location>
</feature>
<dbReference type="HOGENOM" id="CLU_2533690_0_0_1"/>
<dbReference type="AlphaFoldDB" id="A0A0D0D1K9"/>
<protein>
    <submittedName>
        <fullName evidence="1">Uncharacterized protein</fullName>
    </submittedName>
</protein>
<dbReference type="SUPFAM" id="SSF48576">
    <property type="entry name" value="Terpenoid synthases"/>
    <property type="match status" value="1"/>
</dbReference>
<dbReference type="OrthoDB" id="2998174at2759"/>
<keyword evidence="2" id="KW-1185">Reference proteome</keyword>
<accession>A0A0D0D1K9</accession>
<evidence type="ECO:0000313" key="1">
    <source>
        <dbReference type="EMBL" id="KIK73789.1"/>
    </source>
</evidence>
<proteinExistence type="predicted"/>
<dbReference type="Proteomes" id="UP000054538">
    <property type="component" value="Unassembled WGS sequence"/>
</dbReference>
<reference evidence="2" key="2">
    <citation type="submission" date="2015-01" db="EMBL/GenBank/DDBJ databases">
        <title>Evolutionary Origins and Diversification of the Mycorrhizal Mutualists.</title>
        <authorList>
            <consortium name="DOE Joint Genome Institute"/>
            <consortium name="Mycorrhizal Genomics Consortium"/>
            <person name="Kohler A."/>
            <person name="Kuo A."/>
            <person name="Nagy L.G."/>
            <person name="Floudas D."/>
            <person name="Copeland A."/>
            <person name="Barry K.W."/>
            <person name="Cichocki N."/>
            <person name="Veneault-Fourrey C."/>
            <person name="LaButti K."/>
            <person name="Lindquist E.A."/>
            <person name="Lipzen A."/>
            <person name="Lundell T."/>
            <person name="Morin E."/>
            <person name="Murat C."/>
            <person name="Riley R."/>
            <person name="Ohm R."/>
            <person name="Sun H."/>
            <person name="Tunlid A."/>
            <person name="Henrissat B."/>
            <person name="Grigoriev I.V."/>
            <person name="Hibbett D.S."/>
            <person name="Martin F."/>
        </authorList>
    </citation>
    <scope>NUCLEOTIDE SEQUENCE [LARGE SCALE GENOMIC DNA]</scope>
    <source>
        <strain evidence="2">Ve08.2h10</strain>
    </source>
</reference>
<name>A0A0D0D1K9_9AGAM</name>
<dbReference type="Gene3D" id="1.10.600.10">
    <property type="entry name" value="Farnesyl Diphosphate Synthase"/>
    <property type="match status" value="1"/>
</dbReference>
<dbReference type="InterPro" id="IPR008949">
    <property type="entry name" value="Isoprenoid_synthase_dom_sf"/>
</dbReference>
<dbReference type="EMBL" id="KN829423">
    <property type="protein sequence ID" value="KIK73789.1"/>
    <property type="molecule type" value="Genomic_DNA"/>
</dbReference>
<sequence>LTGEHTNYIMILAAHQGIPKIEAFEQVEDLCAKLFEKIVTILEDSNEGALGFSRARDAAFEQYVEGMVAFHLSCDRYRLMEVGL</sequence>
<gene>
    <name evidence="1" type="ORF">PAXRUDRAFT_177467</name>
</gene>
<dbReference type="InParanoid" id="A0A0D0D1K9"/>
<reference evidence="1 2" key="1">
    <citation type="submission" date="2014-04" db="EMBL/GenBank/DDBJ databases">
        <authorList>
            <consortium name="DOE Joint Genome Institute"/>
            <person name="Kuo A."/>
            <person name="Kohler A."/>
            <person name="Jargeat P."/>
            <person name="Nagy L.G."/>
            <person name="Floudas D."/>
            <person name="Copeland A."/>
            <person name="Barry K.W."/>
            <person name="Cichocki N."/>
            <person name="Veneault-Fourrey C."/>
            <person name="LaButti K."/>
            <person name="Lindquist E.A."/>
            <person name="Lipzen A."/>
            <person name="Lundell T."/>
            <person name="Morin E."/>
            <person name="Murat C."/>
            <person name="Sun H."/>
            <person name="Tunlid A."/>
            <person name="Henrissat B."/>
            <person name="Grigoriev I.V."/>
            <person name="Hibbett D.S."/>
            <person name="Martin F."/>
            <person name="Nordberg H.P."/>
            <person name="Cantor M.N."/>
            <person name="Hua S.X."/>
        </authorList>
    </citation>
    <scope>NUCLEOTIDE SEQUENCE [LARGE SCALE GENOMIC DNA]</scope>
    <source>
        <strain evidence="1 2">Ve08.2h10</strain>
    </source>
</reference>
<evidence type="ECO:0000313" key="2">
    <source>
        <dbReference type="Proteomes" id="UP000054538"/>
    </source>
</evidence>
<organism evidence="1 2">
    <name type="scientific">Paxillus rubicundulus Ve08.2h10</name>
    <dbReference type="NCBI Taxonomy" id="930991"/>
    <lineage>
        <taxon>Eukaryota</taxon>
        <taxon>Fungi</taxon>
        <taxon>Dikarya</taxon>
        <taxon>Basidiomycota</taxon>
        <taxon>Agaricomycotina</taxon>
        <taxon>Agaricomycetes</taxon>
        <taxon>Agaricomycetidae</taxon>
        <taxon>Boletales</taxon>
        <taxon>Paxilineae</taxon>
        <taxon>Paxillaceae</taxon>
        <taxon>Paxillus</taxon>
    </lineage>
</organism>